<evidence type="ECO:0000256" key="10">
    <source>
        <dbReference type="ARBA" id="ARBA00023128"/>
    </source>
</evidence>
<reference evidence="12 13" key="1">
    <citation type="submission" date="2024-02" db="EMBL/GenBank/DDBJ databases">
        <title>Discinaceae phylogenomics.</title>
        <authorList>
            <person name="Dirks A.C."/>
            <person name="James T.Y."/>
        </authorList>
    </citation>
    <scope>NUCLEOTIDE SEQUENCE [LARGE SCALE GENOMIC DNA]</scope>
    <source>
        <strain evidence="12 13">ACD0624</strain>
    </source>
</reference>
<accession>A0ABR3GVG4</accession>
<evidence type="ECO:0000256" key="7">
    <source>
        <dbReference type="ARBA" id="ARBA00022927"/>
    </source>
</evidence>
<comment type="caution">
    <text evidence="12">The sequence shown here is derived from an EMBL/GenBank/DDBJ whole genome shotgun (WGS) entry which is preliminary data.</text>
</comment>
<dbReference type="Proteomes" id="UP001447188">
    <property type="component" value="Unassembled WGS sequence"/>
</dbReference>
<keyword evidence="6" id="KW-0999">Mitochondrion inner membrane</keyword>
<keyword evidence="4" id="KW-0813">Transport</keyword>
<evidence type="ECO:0000256" key="4">
    <source>
        <dbReference type="ARBA" id="ARBA00022448"/>
    </source>
</evidence>
<comment type="similarity">
    <text evidence="2">Belongs to the TIM54 family.</text>
</comment>
<keyword evidence="11" id="KW-0472">Membrane</keyword>
<gene>
    <name evidence="12" type="ORF">Q9L58_001028</name>
</gene>
<evidence type="ECO:0000256" key="1">
    <source>
        <dbReference type="ARBA" id="ARBA00004434"/>
    </source>
</evidence>
<name>A0ABR3GVG4_9PEZI</name>
<evidence type="ECO:0000313" key="12">
    <source>
        <dbReference type="EMBL" id="KAL0639936.1"/>
    </source>
</evidence>
<dbReference type="Pfam" id="PF11711">
    <property type="entry name" value="Tim54"/>
    <property type="match status" value="1"/>
</dbReference>
<keyword evidence="10" id="KW-0496">Mitochondrion</keyword>
<dbReference type="EMBL" id="JBBBZM010000007">
    <property type="protein sequence ID" value="KAL0639936.1"/>
    <property type="molecule type" value="Genomic_DNA"/>
</dbReference>
<protein>
    <recommendedName>
        <fullName evidence="3">Mitochondrial import inner membrane translocase subunit TIM54</fullName>
    </recommendedName>
</protein>
<evidence type="ECO:0000256" key="6">
    <source>
        <dbReference type="ARBA" id="ARBA00022792"/>
    </source>
</evidence>
<keyword evidence="9" id="KW-0811">Translocation</keyword>
<keyword evidence="13" id="KW-1185">Reference proteome</keyword>
<sequence>MAAPAKPMGNPAFKYLGLPTIRAKLPSRNWLIFLSISSTFAGIIYHDRREQSRIQRLWASRVAHLSQQPLSPLALPRKLTVFLSAAPGTGTDLRSAQEHYRDFVKPVFVAAALDVEFVEARRMGEVRARAAERARVARGGGGVQEDAVVEETRRKAGVKRVPGVQGDVVLGRHTWKEYVQGVHEGWLGPLEAPPDDTATVATPTDFSAQQEDTAPPDPPIVEDVKPVKPAVTPPYILPLAYASAPLPAVLPDALDPVGFITFPHILGFLNTPVRLYRFVTRRHLADVCGREAAAIALAWSRPLGAREVEEALRGEEGDWPARYWSDETLKGVWQEDVVVDERIVARMKRFVDEGEAESGGGE</sequence>
<dbReference type="InterPro" id="IPR021056">
    <property type="entry name" value="Mt_import_IM_translocase_Tim54"/>
</dbReference>
<evidence type="ECO:0000313" key="13">
    <source>
        <dbReference type="Proteomes" id="UP001447188"/>
    </source>
</evidence>
<evidence type="ECO:0000256" key="9">
    <source>
        <dbReference type="ARBA" id="ARBA00023010"/>
    </source>
</evidence>
<evidence type="ECO:0000256" key="8">
    <source>
        <dbReference type="ARBA" id="ARBA00022989"/>
    </source>
</evidence>
<comment type="subcellular location">
    <subcellularLocation>
        <location evidence="1">Mitochondrion inner membrane</location>
        <topology evidence="1">Single-pass membrane protein</topology>
    </subcellularLocation>
</comment>
<keyword evidence="8" id="KW-1133">Transmembrane helix</keyword>
<evidence type="ECO:0000256" key="2">
    <source>
        <dbReference type="ARBA" id="ARBA00006355"/>
    </source>
</evidence>
<proteinExistence type="inferred from homology"/>
<organism evidence="12 13">
    <name type="scientific">Discina gigas</name>
    <dbReference type="NCBI Taxonomy" id="1032678"/>
    <lineage>
        <taxon>Eukaryota</taxon>
        <taxon>Fungi</taxon>
        <taxon>Dikarya</taxon>
        <taxon>Ascomycota</taxon>
        <taxon>Pezizomycotina</taxon>
        <taxon>Pezizomycetes</taxon>
        <taxon>Pezizales</taxon>
        <taxon>Discinaceae</taxon>
        <taxon>Discina</taxon>
    </lineage>
</organism>
<evidence type="ECO:0000256" key="11">
    <source>
        <dbReference type="ARBA" id="ARBA00023136"/>
    </source>
</evidence>
<keyword evidence="7" id="KW-0653">Protein transport</keyword>
<keyword evidence="5" id="KW-0812">Transmembrane</keyword>
<evidence type="ECO:0000256" key="3">
    <source>
        <dbReference type="ARBA" id="ARBA00020796"/>
    </source>
</evidence>
<evidence type="ECO:0000256" key="5">
    <source>
        <dbReference type="ARBA" id="ARBA00022692"/>
    </source>
</evidence>